<evidence type="ECO:0000256" key="9">
    <source>
        <dbReference type="ARBA" id="ARBA00023180"/>
    </source>
</evidence>
<dbReference type="PROSITE" id="PS50012">
    <property type="entry name" value="RCC1_3"/>
    <property type="match status" value="1"/>
</dbReference>
<dbReference type="InterPro" id="IPR003961">
    <property type="entry name" value="FN3_dom"/>
</dbReference>
<dbReference type="InterPro" id="IPR009091">
    <property type="entry name" value="RCC1/BLIP-II"/>
</dbReference>
<evidence type="ECO:0000256" key="1">
    <source>
        <dbReference type="ARBA" id="ARBA00004479"/>
    </source>
</evidence>
<evidence type="ECO:0000256" key="4">
    <source>
        <dbReference type="ARBA" id="ARBA00022729"/>
    </source>
</evidence>
<organism evidence="14">
    <name type="scientific">uncultured Phycisphaerae bacterium</name>
    <dbReference type="NCBI Taxonomy" id="904963"/>
    <lineage>
        <taxon>Bacteria</taxon>
        <taxon>Pseudomonadati</taxon>
        <taxon>Planctomycetota</taxon>
        <taxon>Phycisphaerae</taxon>
        <taxon>environmental samples</taxon>
    </lineage>
</organism>
<dbReference type="GO" id="GO:0004674">
    <property type="term" value="F:protein serine/threonine kinase activity"/>
    <property type="evidence" value="ECO:0007669"/>
    <property type="project" value="UniProtKB-KW"/>
</dbReference>
<comment type="catalytic activity">
    <reaction evidence="10">
        <text>L-threonyl-[protein] + ATP = O-phospho-L-threonyl-[protein] + ADP + H(+)</text>
        <dbReference type="Rhea" id="RHEA:46608"/>
        <dbReference type="Rhea" id="RHEA-COMP:11060"/>
        <dbReference type="Rhea" id="RHEA-COMP:11605"/>
        <dbReference type="ChEBI" id="CHEBI:15378"/>
        <dbReference type="ChEBI" id="CHEBI:30013"/>
        <dbReference type="ChEBI" id="CHEBI:30616"/>
        <dbReference type="ChEBI" id="CHEBI:61977"/>
        <dbReference type="ChEBI" id="CHEBI:456216"/>
        <dbReference type="EC" id="2.7.11.1"/>
    </reaction>
</comment>
<keyword evidence="9" id="KW-0325">Glycoprotein</keyword>
<keyword evidence="5" id="KW-1133">Transmembrane helix</keyword>
<evidence type="ECO:0000256" key="10">
    <source>
        <dbReference type="ARBA" id="ARBA00047899"/>
    </source>
</evidence>
<dbReference type="Pfam" id="PF13540">
    <property type="entry name" value="RCC1_2"/>
    <property type="match status" value="3"/>
</dbReference>
<dbReference type="EMBL" id="CADCUQ010000831">
    <property type="protein sequence ID" value="CAA9432706.1"/>
    <property type="molecule type" value="Genomic_DNA"/>
</dbReference>
<dbReference type="GO" id="GO:0016020">
    <property type="term" value="C:membrane"/>
    <property type="evidence" value="ECO:0007669"/>
    <property type="project" value="UniProtKB-SubCell"/>
</dbReference>
<proteinExistence type="predicted"/>
<dbReference type="InterPro" id="IPR036116">
    <property type="entry name" value="FN3_sf"/>
</dbReference>
<keyword evidence="8" id="KW-0675">Receptor</keyword>
<evidence type="ECO:0000256" key="7">
    <source>
        <dbReference type="ARBA" id="ARBA00023157"/>
    </source>
</evidence>
<comment type="subcellular location">
    <subcellularLocation>
        <location evidence="1">Membrane</location>
        <topology evidence="1">Single-pass type I membrane protein</topology>
    </subcellularLocation>
</comment>
<protein>
    <recommendedName>
        <fullName evidence="2">non-specific serine/threonine protein kinase</fullName>
        <ecNumber evidence="2">2.7.11.1</ecNumber>
    </recommendedName>
</protein>
<evidence type="ECO:0000256" key="12">
    <source>
        <dbReference type="SAM" id="MobiDB-lite"/>
    </source>
</evidence>
<evidence type="ECO:0000313" key="14">
    <source>
        <dbReference type="EMBL" id="CAA9432706.1"/>
    </source>
</evidence>
<gene>
    <name evidence="14" type="ORF">AVDCRST_MAG64-3613</name>
</gene>
<feature type="domain" description="Fibronectin type-III" evidence="13">
    <location>
        <begin position="237"/>
        <end position="340"/>
    </location>
</feature>
<dbReference type="AlphaFoldDB" id="A0A6J4QAU6"/>
<evidence type="ECO:0000256" key="11">
    <source>
        <dbReference type="ARBA" id="ARBA00048679"/>
    </source>
</evidence>
<keyword evidence="6" id="KW-0472">Membrane</keyword>
<keyword evidence="3" id="KW-0812">Transmembrane</keyword>
<evidence type="ECO:0000256" key="8">
    <source>
        <dbReference type="ARBA" id="ARBA00023170"/>
    </source>
</evidence>
<accession>A0A6J4QAU6</accession>
<dbReference type="PANTHER" id="PTHR47460">
    <property type="entry name" value="SERINE/THREONINE-PROTEIN KINASE-LIKE PROTEIN ACR4"/>
    <property type="match status" value="1"/>
</dbReference>
<dbReference type="Gene3D" id="2.60.40.2700">
    <property type="match status" value="3"/>
</dbReference>
<evidence type="ECO:0000256" key="3">
    <source>
        <dbReference type="ARBA" id="ARBA00022692"/>
    </source>
</evidence>
<name>A0A6J4QAU6_9BACT</name>
<keyword evidence="4" id="KW-0732">Signal</keyword>
<dbReference type="PROSITE" id="PS50853">
    <property type="entry name" value="FN3"/>
    <property type="match status" value="1"/>
</dbReference>
<keyword evidence="7" id="KW-1015">Disulfide bond</keyword>
<feature type="region of interest" description="Disordered" evidence="12">
    <location>
        <begin position="514"/>
        <end position="536"/>
    </location>
</feature>
<evidence type="ECO:0000256" key="2">
    <source>
        <dbReference type="ARBA" id="ARBA00012513"/>
    </source>
</evidence>
<sequence length="536" mass="56354">MKASGTPVCWGSDEYRQVSGIPSDIGTVSSISAGAYHSCAVKTNGTPVCWGWDSYRQVSGMPSDIGMVSSISAGTYHTCAVRVNVAPVCWGADSQQQVSGMPSDIGTVSSISAGAYHSCAVKTNGTPVCWGWDSYRQVSGMPSDIGTVSAISAGAGSATSCAVKTDRTPVCWGDDEDQQVSGMPSDIGTVSAITTANRHSCAVKTNGTLVCWGADSYDQLSGIPWDLGTVGPLPPAMTTRPSVRAPAWAAGETVTADRGAWSNDPTGYDIAWYRCRTDNACWVIPGTDAEGDDTTYTLTGADNGYRIMVRVTAQNAAGETKRFSRPSPAVGVPVLQTPPSVSGNPRTGQQLTVDVGAWTRSPSSHEVQWLRCTSLWLAGCTKITSEDADDNDTTYTLDDPDDANRIRARVIAKNTAGPSIPSITQPTVLIDKPTPIGRPALATTTAITGTSLSTGYGNWTGNPTSYSVEWLRCSTLYLNSCTTITNADATDRDTSYTPTANDIGKRIRSRIHARNAAGSNHKASGYSKKVVAPPAT</sequence>
<dbReference type="SUPFAM" id="SSF49265">
    <property type="entry name" value="Fibronectin type III"/>
    <property type="match status" value="1"/>
</dbReference>
<dbReference type="EC" id="2.7.11.1" evidence="2"/>
<dbReference type="SUPFAM" id="SSF50985">
    <property type="entry name" value="RCC1/BLIP-II"/>
    <property type="match status" value="1"/>
</dbReference>
<dbReference type="PANTHER" id="PTHR47460:SF1">
    <property type="entry name" value="SERINE_THREONINE-PROTEIN KINASE-LIKE PROTEIN ACR4"/>
    <property type="match status" value="1"/>
</dbReference>
<comment type="catalytic activity">
    <reaction evidence="11">
        <text>L-seryl-[protein] + ATP = O-phospho-L-seryl-[protein] + ADP + H(+)</text>
        <dbReference type="Rhea" id="RHEA:17989"/>
        <dbReference type="Rhea" id="RHEA-COMP:9863"/>
        <dbReference type="Rhea" id="RHEA-COMP:11604"/>
        <dbReference type="ChEBI" id="CHEBI:15378"/>
        <dbReference type="ChEBI" id="CHEBI:29999"/>
        <dbReference type="ChEBI" id="CHEBI:30616"/>
        <dbReference type="ChEBI" id="CHEBI:83421"/>
        <dbReference type="ChEBI" id="CHEBI:456216"/>
        <dbReference type="EC" id="2.7.11.1"/>
    </reaction>
</comment>
<reference evidence="14" key="1">
    <citation type="submission" date="2020-02" db="EMBL/GenBank/DDBJ databases">
        <authorList>
            <person name="Meier V. D."/>
        </authorList>
    </citation>
    <scope>NUCLEOTIDE SEQUENCE</scope>
    <source>
        <strain evidence="14">AVDCRST_MAG64</strain>
    </source>
</reference>
<evidence type="ECO:0000256" key="6">
    <source>
        <dbReference type="ARBA" id="ARBA00023136"/>
    </source>
</evidence>
<dbReference type="InterPro" id="IPR000408">
    <property type="entry name" value="Reg_chr_condens"/>
</dbReference>
<evidence type="ECO:0000259" key="13">
    <source>
        <dbReference type="PROSITE" id="PS50853"/>
    </source>
</evidence>
<dbReference type="Gene3D" id="2.130.10.30">
    <property type="entry name" value="Regulator of chromosome condensation 1/beta-lactamase-inhibitor protein II"/>
    <property type="match status" value="1"/>
</dbReference>
<evidence type="ECO:0000256" key="5">
    <source>
        <dbReference type="ARBA" id="ARBA00022989"/>
    </source>
</evidence>